<evidence type="ECO:0000256" key="1">
    <source>
        <dbReference type="ARBA" id="ARBA00022737"/>
    </source>
</evidence>
<keyword evidence="6" id="KW-1185">Reference proteome</keyword>
<protein>
    <submittedName>
        <fullName evidence="5">Tetratricopeptide repeat protein</fullName>
    </submittedName>
</protein>
<evidence type="ECO:0000313" key="5">
    <source>
        <dbReference type="EMBL" id="MFC4767910.1"/>
    </source>
</evidence>
<dbReference type="InterPro" id="IPR011990">
    <property type="entry name" value="TPR-like_helical_dom_sf"/>
</dbReference>
<dbReference type="CDD" id="cd00093">
    <property type="entry name" value="HTH_XRE"/>
    <property type="match status" value="1"/>
</dbReference>
<keyword evidence="2 3" id="KW-0802">TPR repeat</keyword>
<dbReference type="Pfam" id="PF13424">
    <property type="entry name" value="TPR_12"/>
    <property type="match status" value="2"/>
</dbReference>
<evidence type="ECO:0000256" key="2">
    <source>
        <dbReference type="ARBA" id="ARBA00022803"/>
    </source>
</evidence>
<sequence length="405" mass="46805">MPQLGEKIRLFRQSKGFTQEQLVEGIAKKSTLSQIESGKASPSIELLLQIADRLDVGIGELLKDVTWDRRPSDLLKLANVLFDKQEYSIALTYFQQVRSEEMEEEEDPSYLYKLSICYTETGDADQALLMLERLVALAVSRGLHTWRGQAFQQIGQVYFKQQNYKLAEHYWLKAEDRISLLEDPDPAQTARLFNRLGVVNFYLGEHEKSVEYYLKALEILNGSEYVFQQSITMMNMAISLNSLGDYERAAEMYQKLENVNEEVGPLVYAIIRFHYAVFLADTGRYKAAEKLFLEVRQRFEEMGEESWLAEVDTEIAELCLKRGDYENSLKLCERLLDQLSADHSEYGNVQRIQGLIHMEQGQYEKAIPAFVSALQFFERLGRLDQVRDVHKLLTVCIEKKSLKRG</sequence>
<dbReference type="SUPFAM" id="SSF47413">
    <property type="entry name" value="lambda repressor-like DNA-binding domains"/>
    <property type="match status" value="1"/>
</dbReference>
<dbReference type="InterPro" id="IPR010982">
    <property type="entry name" value="Lambda_DNA-bd_dom_sf"/>
</dbReference>
<dbReference type="EMBL" id="JBHSHC010000093">
    <property type="protein sequence ID" value="MFC4767910.1"/>
    <property type="molecule type" value="Genomic_DNA"/>
</dbReference>
<gene>
    <name evidence="5" type="ORF">ACFO8Q_11155</name>
</gene>
<keyword evidence="1" id="KW-0677">Repeat</keyword>
<dbReference type="Gene3D" id="1.25.40.10">
    <property type="entry name" value="Tetratricopeptide repeat domain"/>
    <property type="match status" value="3"/>
</dbReference>
<evidence type="ECO:0000256" key="3">
    <source>
        <dbReference type="PROSITE-ProRule" id="PRU00339"/>
    </source>
</evidence>
<dbReference type="InterPro" id="IPR001387">
    <property type="entry name" value="Cro/C1-type_HTH"/>
</dbReference>
<dbReference type="Gene3D" id="1.10.260.40">
    <property type="entry name" value="lambda repressor-like DNA-binding domains"/>
    <property type="match status" value="1"/>
</dbReference>
<evidence type="ECO:0000313" key="6">
    <source>
        <dbReference type="Proteomes" id="UP001596002"/>
    </source>
</evidence>
<feature type="domain" description="HTH cro/C1-type" evidence="4">
    <location>
        <begin position="8"/>
        <end position="61"/>
    </location>
</feature>
<name>A0ABV9Q0T0_9BACL</name>
<dbReference type="InterPro" id="IPR019734">
    <property type="entry name" value="TPR_rpt"/>
</dbReference>
<proteinExistence type="predicted"/>
<dbReference type="PANTHER" id="PTHR45641">
    <property type="entry name" value="TETRATRICOPEPTIDE REPEAT PROTEIN (AFU_ORTHOLOGUE AFUA_6G03870)"/>
    <property type="match status" value="1"/>
</dbReference>
<dbReference type="PROSITE" id="PS50005">
    <property type="entry name" value="TPR"/>
    <property type="match status" value="1"/>
</dbReference>
<dbReference type="Pfam" id="PF01381">
    <property type="entry name" value="HTH_3"/>
    <property type="match status" value="1"/>
</dbReference>
<reference evidence="6" key="1">
    <citation type="journal article" date="2019" name="Int. J. Syst. Evol. Microbiol.">
        <title>The Global Catalogue of Microorganisms (GCM) 10K type strain sequencing project: providing services to taxonomists for standard genome sequencing and annotation.</title>
        <authorList>
            <consortium name="The Broad Institute Genomics Platform"/>
            <consortium name="The Broad Institute Genome Sequencing Center for Infectious Disease"/>
            <person name="Wu L."/>
            <person name="Ma J."/>
        </authorList>
    </citation>
    <scope>NUCLEOTIDE SEQUENCE [LARGE SCALE GENOMIC DNA]</scope>
    <source>
        <strain evidence="6">WYCCWR 12678</strain>
    </source>
</reference>
<feature type="repeat" description="TPR" evidence="3">
    <location>
        <begin position="190"/>
        <end position="223"/>
    </location>
</feature>
<dbReference type="SMART" id="SM00530">
    <property type="entry name" value="HTH_XRE"/>
    <property type="match status" value="1"/>
</dbReference>
<comment type="caution">
    <text evidence="5">The sequence shown here is derived from an EMBL/GenBank/DDBJ whole genome shotgun (WGS) entry which is preliminary data.</text>
</comment>
<dbReference type="SUPFAM" id="SSF48452">
    <property type="entry name" value="TPR-like"/>
    <property type="match status" value="2"/>
</dbReference>
<dbReference type="RefSeq" id="WP_380025830.1">
    <property type="nucleotide sequence ID" value="NZ_JBHSHC010000093.1"/>
</dbReference>
<evidence type="ECO:0000259" key="4">
    <source>
        <dbReference type="PROSITE" id="PS50943"/>
    </source>
</evidence>
<accession>A0ABV9Q0T0</accession>
<dbReference type="Proteomes" id="UP001596002">
    <property type="component" value="Unassembled WGS sequence"/>
</dbReference>
<organism evidence="5 6">
    <name type="scientific">Effusibacillus consociatus</name>
    <dbReference type="NCBI Taxonomy" id="1117041"/>
    <lineage>
        <taxon>Bacteria</taxon>
        <taxon>Bacillati</taxon>
        <taxon>Bacillota</taxon>
        <taxon>Bacilli</taxon>
        <taxon>Bacillales</taxon>
        <taxon>Alicyclobacillaceae</taxon>
        <taxon>Effusibacillus</taxon>
    </lineage>
</organism>
<dbReference type="Pfam" id="PF13432">
    <property type="entry name" value="TPR_16"/>
    <property type="match status" value="2"/>
</dbReference>
<dbReference type="SMART" id="SM00028">
    <property type="entry name" value="TPR"/>
    <property type="match status" value="8"/>
</dbReference>
<dbReference type="PANTHER" id="PTHR45641:SF19">
    <property type="entry name" value="NEPHROCYSTIN-3"/>
    <property type="match status" value="1"/>
</dbReference>
<dbReference type="PROSITE" id="PS50943">
    <property type="entry name" value="HTH_CROC1"/>
    <property type="match status" value="1"/>
</dbReference>